<reference evidence="1" key="1">
    <citation type="submission" date="2021-08" db="EMBL/GenBank/DDBJ databases">
        <title>WGS assembly of Ceratopteris richardii.</title>
        <authorList>
            <person name="Marchant D.B."/>
            <person name="Chen G."/>
            <person name="Jenkins J."/>
            <person name="Shu S."/>
            <person name="Leebens-Mack J."/>
            <person name="Grimwood J."/>
            <person name="Schmutz J."/>
            <person name="Soltis P."/>
            <person name="Soltis D."/>
            <person name="Chen Z.-H."/>
        </authorList>
    </citation>
    <scope>NUCLEOTIDE SEQUENCE</scope>
    <source>
        <strain evidence="1">Whitten #5841</strain>
        <tissue evidence="1">Leaf</tissue>
    </source>
</reference>
<dbReference type="EMBL" id="CM035433">
    <property type="protein sequence ID" value="KAH7293648.1"/>
    <property type="molecule type" value="Genomic_DNA"/>
</dbReference>
<protein>
    <submittedName>
        <fullName evidence="1">Uncharacterized protein</fullName>
    </submittedName>
</protein>
<name>A0A8T2RDB2_CERRI</name>
<dbReference type="Proteomes" id="UP000825935">
    <property type="component" value="Chromosome 28"/>
</dbReference>
<evidence type="ECO:0000313" key="1">
    <source>
        <dbReference type="EMBL" id="KAH7293648.1"/>
    </source>
</evidence>
<organism evidence="1 2">
    <name type="scientific">Ceratopteris richardii</name>
    <name type="common">Triangle waterfern</name>
    <dbReference type="NCBI Taxonomy" id="49495"/>
    <lineage>
        <taxon>Eukaryota</taxon>
        <taxon>Viridiplantae</taxon>
        <taxon>Streptophyta</taxon>
        <taxon>Embryophyta</taxon>
        <taxon>Tracheophyta</taxon>
        <taxon>Polypodiopsida</taxon>
        <taxon>Polypodiidae</taxon>
        <taxon>Polypodiales</taxon>
        <taxon>Pteridineae</taxon>
        <taxon>Pteridaceae</taxon>
        <taxon>Parkerioideae</taxon>
        <taxon>Ceratopteris</taxon>
    </lineage>
</organism>
<comment type="caution">
    <text evidence="1">The sequence shown here is derived from an EMBL/GenBank/DDBJ whole genome shotgun (WGS) entry which is preliminary data.</text>
</comment>
<proteinExistence type="predicted"/>
<keyword evidence="2" id="KW-1185">Reference proteome</keyword>
<accession>A0A8T2RDB2</accession>
<gene>
    <name evidence="1" type="ORF">KP509_28G034900</name>
</gene>
<sequence>MVNDLIALRNVDCGSDVSFLDFEGSFSYGCAHRVDPFRAI</sequence>
<evidence type="ECO:0000313" key="2">
    <source>
        <dbReference type="Proteomes" id="UP000825935"/>
    </source>
</evidence>
<dbReference type="AlphaFoldDB" id="A0A8T2RDB2"/>